<feature type="signal peptide" evidence="1">
    <location>
        <begin position="1"/>
        <end position="20"/>
    </location>
</feature>
<evidence type="ECO:0000256" key="1">
    <source>
        <dbReference type="SAM" id="SignalP"/>
    </source>
</evidence>
<proteinExistence type="predicted"/>
<dbReference type="EMBL" id="CP127247">
    <property type="protein sequence ID" value="WIY24335.1"/>
    <property type="molecule type" value="Genomic_DNA"/>
</dbReference>
<name>A0A9Y2KWB2_9RHOB</name>
<sequence length="505" mass="55704">MKSIFIQALFSLFLGGVAAAQGTCIHHIESFSDRTYTVEQWVNKKVIKPSSRGRFDRVFNEGSYRIPILSAMELFLLSGCNDDEFLKSLPSAVAEEFLKFDIPDDVMFSIAAPGRANTDIMYLTLSLHLLGYPKPLERQLEKFREIRDGGDPRGATALAILGGVGDLQMDSLKTTLDEILTSFVTSDGKLSTETNYSKISLHTTYGFPKKYEVRTDEYGYVAAELVDPDLLEISDALAATADANLSAAMELGYGPAYMYKFGDAPNIVNVCGLMAPDIGSNRGRIDVRAEFTGFPNPRKALLDMGKFVEVSAAPNWNADKSPGFRRYTQYFALIVANIASDCAYALHGDHGSYGVVDNEFAEKMILLGASALRNFSIDGRIAMGTAWVIEKNSNEDDKHYAAARFFLMAAPFLADLGEDIGGGDNSFYSKWVPRFSPQTIIEVQKILSEYGFYTSGIDGVPGPAFRRAIKAARGKCRLPNEFPNLCLPKIGSDVRRASWARPYFF</sequence>
<dbReference type="AlphaFoldDB" id="A0A9Y2KWB2"/>
<organism evidence="2 3">
    <name type="scientific">Parasedimentitalea psychrophila</name>
    <dbReference type="NCBI Taxonomy" id="2997337"/>
    <lineage>
        <taxon>Bacteria</taxon>
        <taxon>Pseudomonadati</taxon>
        <taxon>Pseudomonadota</taxon>
        <taxon>Alphaproteobacteria</taxon>
        <taxon>Rhodobacterales</taxon>
        <taxon>Paracoccaceae</taxon>
        <taxon>Parasedimentitalea</taxon>
    </lineage>
</organism>
<feature type="chain" id="PRO_5040744426" evidence="1">
    <location>
        <begin position="21"/>
        <end position="505"/>
    </location>
</feature>
<accession>A0A9Y2KWB2</accession>
<dbReference type="Proteomes" id="UP001238334">
    <property type="component" value="Chromosome"/>
</dbReference>
<reference evidence="2 3" key="1">
    <citation type="submission" date="2023-06" db="EMBL/GenBank/DDBJ databases">
        <title>Parasedimentitalea psychrophila sp. nov., a psychrophilic bacterium isolated from deep-sea sediment.</title>
        <authorList>
            <person name="Li A."/>
        </authorList>
    </citation>
    <scope>NUCLEOTIDE SEQUENCE [LARGE SCALE GENOMIC DNA]</scope>
    <source>
        <strain evidence="2 3">QS115</strain>
    </source>
</reference>
<dbReference type="RefSeq" id="WP_270919499.1">
    <property type="nucleotide sequence ID" value="NZ_CP127247.1"/>
</dbReference>
<evidence type="ECO:0000313" key="2">
    <source>
        <dbReference type="EMBL" id="WIY24335.1"/>
    </source>
</evidence>
<evidence type="ECO:0000313" key="3">
    <source>
        <dbReference type="Proteomes" id="UP001238334"/>
    </source>
</evidence>
<dbReference type="KEGG" id="ppso:QPJ95_17295"/>
<protein>
    <submittedName>
        <fullName evidence="2">Peptidoglycan-binding domain-containing protein</fullName>
    </submittedName>
</protein>
<keyword evidence="1" id="KW-0732">Signal</keyword>
<gene>
    <name evidence="2" type="ORF">QPJ95_17295</name>
</gene>
<keyword evidence="3" id="KW-1185">Reference proteome</keyword>